<dbReference type="AlphaFoldDB" id="A0A645D2H5"/>
<proteinExistence type="predicted"/>
<reference evidence="1" key="1">
    <citation type="submission" date="2019-08" db="EMBL/GenBank/DDBJ databases">
        <authorList>
            <person name="Kucharzyk K."/>
            <person name="Murdoch R.W."/>
            <person name="Higgins S."/>
            <person name="Loffler F."/>
        </authorList>
    </citation>
    <scope>NUCLEOTIDE SEQUENCE</scope>
</reference>
<dbReference type="EMBL" id="VSSQ01032140">
    <property type="protein sequence ID" value="MPM83313.1"/>
    <property type="molecule type" value="Genomic_DNA"/>
</dbReference>
<evidence type="ECO:0000313" key="1">
    <source>
        <dbReference type="EMBL" id="MPM83313.1"/>
    </source>
</evidence>
<comment type="caution">
    <text evidence="1">The sequence shown here is derived from an EMBL/GenBank/DDBJ whole genome shotgun (WGS) entry which is preliminary data.</text>
</comment>
<protein>
    <submittedName>
        <fullName evidence="1">Uncharacterized protein</fullName>
    </submittedName>
</protein>
<accession>A0A645D2H5</accession>
<gene>
    <name evidence="1" type="ORF">SDC9_130377</name>
</gene>
<sequence>MDVLKLPVGTLRLTLCKAEGTAEVAPLCHLEQHTAGALAVLRADAAGIRTILVFTRLNFRLAAPPCVYVELSAPNEGGKAAALGTGFLKINFVAPAHMSGFDTPHADGADAVGMAHNLSFWAGKDSFCPLHLSSSSCSTRAMRPLAMSSGIST</sequence>
<organism evidence="1">
    <name type="scientific">bioreactor metagenome</name>
    <dbReference type="NCBI Taxonomy" id="1076179"/>
    <lineage>
        <taxon>unclassified sequences</taxon>
        <taxon>metagenomes</taxon>
        <taxon>ecological metagenomes</taxon>
    </lineage>
</organism>
<name>A0A645D2H5_9ZZZZ</name>